<proteinExistence type="predicted"/>
<gene>
    <name evidence="3" type="ORF">DWW57_13650</name>
</gene>
<dbReference type="RefSeq" id="WP_087395019.1">
    <property type="nucleotide sequence ID" value="NZ_JADNDE010000162.1"/>
</dbReference>
<name>A0A412TMS5_9BACT</name>
<dbReference type="PROSITE" id="PS51257">
    <property type="entry name" value="PROKAR_LIPOPROTEIN"/>
    <property type="match status" value="1"/>
</dbReference>
<dbReference type="InterPro" id="IPR011871">
    <property type="entry name" value="Fib_succ_major"/>
</dbReference>
<comment type="caution">
    <text evidence="3">The sequence shown here is derived from an EMBL/GenBank/DDBJ whole genome shotgun (WGS) entry which is preliminary data.</text>
</comment>
<dbReference type="Proteomes" id="UP000284243">
    <property type="component" value="Unassembled WGS sequence"/>
</dbReference>
<feature type="signal peptide" evidence="1">
    <location>
        <begin position="1"/>
        <end position="21"/>
    </location>
</feature>
<accession>A0A412TMS5</accession>
<evidence type="ECO:0000259" key="2">
    <source>
        <dbReference type="Pfam" id="PF09603"/>
    </source>
</evidence>
<protein>
    <recommendedName>
        <fullName evidence="2">Fibrobacter succinogenes major paralogous domain-containing protein</fullName>
    </recommendedName>
</protein>
<reference evidence="3 4" key="1">
    <citation type="submission" date="2018-08" db="EMBL/GenBank/DDBJ databases">
        <title>A genome reference for cultivated species of the human gut microbiota.</title>
        <authorList>
            <person name="Zou Y."/>
            <person name="Xue W."/>
            <person name="Luo G."/>
        </authorList>
    </citation>
    <scope>NUCLEOTIDE SEQUENCE [LARGE SCALE GENOMIC DNA]</scope>
    <source>
        <strain evidence="3 4">AF16-14</strain>
    </source>
</reference>
<keyword evidence="1" id="KW-0732">Signal</keyword>
<evidence type="ECO:0000313" key="4">
    <source>
        <dbReference type="Proteomes" id="UP000284243"/>
    </source>
</evidence>
<dbReference type="Pfam" id="PF09603">
    <property type="entry name" value="Fib_succ_major"/>
    <property type="match status" value="1"/>
</dbReference>
<dbReference type="AlphaFoldDB" id="A0A412TMS5"/>
<dbReference type="NCBIfam" id="TIGR02145">
    <property type="entry name" value="Fib_succ_major"/>
    <property type="match status" value="1"/>
</dbReference>
<dbReference type="EMBL" id="QRYC01000021">
    <property type="protein sequence ID" value="RGU55128.1"/>
    <property type="molecule type" value="Genomic_DNA"/>
</dbReference>
<feature type="domain" description="Fibrobacter succinogenes major paralogous" evidence="2">
    <location>
        <begin position="166"/>
        <end position="331"/>
    </location>
</feature>
<feature type="chain" id="PRO_5019116214" description="Fibrobacter succinogenes major paralogous domain-containing protein" evidence="1">
    <location>
        <begin position="22"/>
        <end position="333"/>
    </location>
</feature>
<organism evidence="3 4">
    <name type="scientific">Odoribacter splanchnicus</name>
    <dbReference type="NCBI Taxonomy" id="28118"/>
    <lineage>
        <taxon>Bacteria</taxon>
        <taxon>Pseudomonadati</taxon>
        <taxon>Bacteroidota</taxon>
        <taxon>Bacteroidia</taxon>
        <taxon>Bacteroidales</taxon>
        <taxon>Odoribacteraceae</taxon>
        <taxon>Odoribacter</taxon>
    </lineage>
</organism>
<evidence type="ECO:0000256" key="1">
    <source>
        <dbReference type="SAM" id="SignalP"/>
    </source>
</evidence>
<sequence>MKKIKYFCCLLGLVLTGLACQDDDETTVIPKPEGITYGTVTDKGGNIYKTLTIGNQTWLAENFRYRPKEATAADLVTYGESYGGNERTILEGTDMKAYQTFCRNYSGQKFLLYLREQLFAAEEAGRLNTSSPYKVDWIAAQVGNYTIPNLLSYNRHNDIKDELTAIWNDAIDYYFKVDQDYLERFGYLYSYEGALKAVKEGAPEGFHLPTDAEWMMLERHLGMNTEELEDLENWRGHVGELLKTGEQGIGFNALYGGAAIYALSTIYNSRYVYKNEGAYFWSSDQIFVSDSLSNGIVRNISVYHSGIRRMTSRLISTTENIRPSYSVRLIKIK</sequence>
<evidence type="ECO:0000313" key="3">
    <source>
        <dbReference type="EMBL" id="RGU55128.1"/>
    </source>
</evidence>